<comment type="caution">
    <text evidence="2">The sequence shown here is derived from an EMBL/GenBank/DDBJ whole genome shotgun (WGS) entry which is preliminary data.</text>
</comment>
<dbReference type="SUPFAM" id="SSF53300">
    <property type="entry name" value="vWA-like"/>
    <property type="match status" value="1"/>
</dbReference>
<dbReference type="Gene3D" id="3.40.50.410">
    <property type="entry name" value="von Willebrand factor, type A domain"/>
    <property type="match status" value="1"/>
</dbReference>
<name>A0A814ETI5_9BILA</name>
<dbReference type="Pfam" id="PF00092">
    <property type="entry name" value="VWA"/>
    <property type="match status" value="1"/>
</dbReference>
<dbReference type="InterPro" id="IPR002035">
    <property type="entry name" value="VWF_A"/>
</dbReference>
<sequence length="278" mass="30992">MNPHWTTLKEAYAEFLKRRKENQGEEDVVSVIQFSDKVKIEYERVQCTEASAEIAQLGGGTNYYIALEKAKEVLQPDSKLSSIVMIFMSDGEDYSKKDTTELIQRFKEDYKTNHSLVFHTVAFGAAIAKDKKSLEKLESMAKAGNVGYSTIVHGVHFRGGTITWRPLNNTPSGSTVAVQIRERYSWNRITYPCDDATIALHGTLASNTYTYVQCYTGSCGSWTNMDIVTNCTDFSAALIVSSGEHYETKTIPLNISFSIGFVNGNWLTNLVVGDPMVT</sequence>
<dbReference type="Proteomes" id="UP000663860">
    <property type="component" value="Unassembled WGS sequence"/>
</dbReference>
<dbReference type="AlphaFoldDB" id="A0A814ETI5"/>
<reference evidence="2" key="1">
    <citation type="submission" date="2021-02" db="EMBL/GenBank/DDBJ databases">
        <authorList>
            <person name="Nowell W R."/>
        </authorList>
    </citation>
    <scope>NUCLEOTIDE SEQUENCE</scope>
</reference>
<dbReference type="CDD" id="cd00198">
    <property type="entry name" value="vWFA"/>
    <property type="match status" value="1"/>
</dbReference>
<evidence type="ECO:0000259" key="1">
    <source>
        <dbReference type="Pfam" id="PF00092"/>
    </source>
</evidence>
<dbReference type="InterPro" id="IPR036465">
    <property type="entry name" value="vWFA_dom_sf"/>
</dbReference>
<evidence type="ECO:0000313" key="4">
    <source>
        <dbReference type="Proteomes" id="UP000663860"/>
    </source>
</evidence>
<gene>
    <name evidence="2" type="ORF">IZO911_LOCUS16188</name>
    <name evidence="3" type="ORF">KXQ929_LOCUS13806</name>
</gene>
<accession>A0A814ETI5</accession>
<feature type="domain" description="VWFA" evidence="1">
    <location>
        <begin position="5"/>
        <end position="144"/>
    </location>
</feature>
<dbReference type="EMBL" id="CAJOBB010000749">
    <property type="protein sequence ID" value="CAF3743502.1"/>
    <property type="molecule type" value="Genomic_DNA"/>
</dbReference>
<proteinExistence type="predicted"/>
<protein>
    <recommendedName>
        <fullName evidence="1">VWFA domain-containing protein</fullName>
    </recommendedName>
</protein>
<evidence type="ECO:0000313" key="2">
    <source>
        <dbReference type="EMBL" id="CAF0973780.1"/>
    </source>
</evidence>
<evidence type="ECO:0000313" key="3">
    <source>
        <dbReference type="EMBL" id="CAF3743502.1"/>
    </source>
</evidence>
<dbReference type="Proteomes" id="UP000663868">
    <property type="component" value="Unassembled WGS sequence"/>
</dbReference>
<dbReference type="EMBL" id="CAJNOE010000144">
    <property type="protein sequence ID" value="CAF0973780.1"/>
    <property type="molecule type" value="Genomic_DNA"/>
</dbReference>
<organism evidence="2 4">
    <name type="scientific">Adineta steineri</name>
    <dbReference type="NCBI Taxonomy" id="433720"/>
    <lineage>
        <taxon>Eukaryota</taxon>
        <taxon>Metazoa</taxon>
        <taxon>Spiralia</taxon>
        <taxon>Gnathifera</taxon>
        <taxon>Rotifera</taxon>
        <taxon>Eurotatoria</taxon>
        <taxon>Bdelloidea</taxon>
        <taxon>Adinetida</taxon>
        <taxon>Adinetidae</taxon>
        <taxon>Adineta</taxon>
    </lineage>
</organism>